<dbReference type="Proteomes" id="UP001283341">
    <property type="component" value="Unassembled WGS sequence"/>
</dbReference>
<keyword evidence="1" id="KW-0732">Signal</keyword>
<proteinExistence type="predicted"/>
<protein>
    <submittedName>
        <fullName evidence="2">Uncharacterized protein</fullName>
    </submittedName>
</protein>
<organism evidence="2 3">
    <name type="scientific">Apodospora peruviana</name>
    <dbReference type="NCBI Taxonomy" id="516989"/>
    <lineage>
        <taxon>Eukaryota</taxon>
        <taxon>Fungi</taxon>
        <taxon>Dikarya</taxon>
        <taxon>Ascomycota</taxon>
        <taxon>Pezizomycotina</taxon>
        <taxon>Sordariomycetes</taxon>
        <taxon>Sordariomycetidae</taxon>
        <taxon>Sordariales</taxon>
        <taxon>Lasiosphaeriaceae</taxon>
        <taxon>Apodospora</taxon>
    </lineage>
</organism>
<dbReference type="AlphaFoldDB" id="A0AAE0IR05"/>
<sequence>MLSSTVLPATAALSLLAGVSLAAPYHMQSRVIVPQTHYEVINARFSMPIDPSAVVDVKCLDPKANIVFHDMTAAILSICGGIAGDITKCQGRPEKTRGQSGSALFKLNAVSTGAKITISKGQWERCQRAARDACPTGSMSGTCVGGATSGNVAFTLTNP</sequence>
<evidence type="ECO:0000313" key="3">
    <source>
        <dbReference type="Proteomes" id="UP001283341"/>
    </source>
</evidence>
<accession>A0AAE0IR05</accession>
<evidence type="ECO:0000313" key="2">
    <source>
        <dbReference type="EMBL" id="KAK3329618.1"/>
    </source>
</evidence>
<feature type="signal peptide" evidence="1">
    <location>
        <begin position="1"/>
        <end position="22"/>
    </location>
</feature>
<keyword evidence="3" id="KW-1185">Reference proteome</keyword>
<gene>
    <name evidence="2" type="ORF">B0H66DRAFT_32258</name>
</gene>
<reference evidence="2" key="1">
    <citation type="journal article" date="2023" name="Mol. Phylogenet. Evol.">
        <title>Genome-scale phylogeny and comparative genomics of the fungal order Sordariales.</title>
        <authorList>
            <person name="Hensen N."/>
            <person name="Bonometti L."/>
            <person name="Westerberg I."/>
            <person name="Brannstrom I.O."/>
            <person name="Guillou S."/>
            <person name="Cros-Aarteil S."/>
            <person name="Calhoun S."/>
            <person name="Haridas S."/>
            <person name="Kuo A."/>
            <person name="Mondo S."/>
            <person name="Pangilinan J."/>
            <person name="Riley R."/>
            <person name="LaButti K."/>
            <person name="Andreopoulos B."/>
            <person name="Lipzen A."/>
            <person name="Chen C."/>
            <person name="Yan M."/>
            <person name="Daum C."/>
            <person name="Ng V."/>
            <person name="Clum A."/>
            <person name="Steindorff A."/>
            <person name="Ohm R.A."/>
            <person name="Martin F."/>
            <person name="Silar P."/>
            <person name="Natvig D.O."/>
            <person name="Lalanne C."/>
            <person name="Gautier V."/>
            <person name="Ament-Velasquez S.L."/>
            <person name="Kruys A."/>
            <person name="Hutchinson M.I."/>
            <person name="Powell A.J."/>
            <person name="Barry K."/>
            <person name="Miller A.N."/>
            <person name="Grigoriev I.V."/>
            <person name="Debuchy R."/>
            <person name="Gladieux P."/>
            <person name="Hiltunen Thoren M."/>
            <person name="Johannesson H."/>
        </authorList>
    </citation>
    <scope>NUCLEOTIDE SEQUENCE</scope>
    <source>
        <strain evidence="2">CBS 118394</strain>
    </source>
</reference>
<feature type="chain" id="PRO_5041920168" evidence="1">
    <location>
        <begin position="23"/>
        <end position="159"/>
    </location>
</feature>
<reference evidence="2" key="2">
    <citation type="submission" date="2023-06" db="EMBL/GenBank/DDBJ databases">
        <authorList>
            <consortium name="Lawrence Berkeley National Laboratory"/>
            <person name="Haridas S."/>
            <person name="Hensen N."/>
            <person name="Bonometti L."/>
            <person name="Westerberg I."/>
            <person name="Brannstrom I.O."/>
            <person name="Guillou S."/>
            <person name="Cros-Aarteil S."/>
            <person name="Calhoun S."/>
            <person name="Kuo A."/>
            <person name="Mondo S."/>
            <person name="Pangilinan J."/>
            <person name="Riley R."/>
            <person name="Labutti K."/>
            <person name="Andreopoulos B."/>
            <person name="Lipzen A."/>
            <person name="Chen C."/>
            <person name="Yanf M."/>
            <person name="Daum C."/>
            <person name="Ng V."/>
            <person name="Clum A."/>
            <person name="Steindorff A."/>
            <person name="Ohm R."/>
            <person name="Martin F."/>
            <person name="Silar P."/>
            <person name="Natvig D."/>
            <person name="Lalanne C."/>
            <person name="Gautier V."/>
            <person name="Ament-Velasquez S.L."/>
            <person name="Kruys A."/>
            <person name="Hutchinson M.I."/>
            <person name="Powell A.J."/>
            <person name="Barry K."/>
            <person name="Miller A.N."/>
            <person name="Grigoriev I.V."/>
            <person name="Debuchy R."/>
            <person name="Gladieux P."/>
            <person name="Thoren M.H."/>
            <person name="Johannesson H."/>
        </authorList>
    </citation>
    <scope>NUCLEOTIDE SEQUENCE</scope>
    <source>
        <strain evidence="2">CBS 118394</strain>
    </source>
</reference>
<evidence type="ECO:0000256" key="1">
    <source>
        <dbReference type="SAM" id="SignalP"/>
    </source>
</evidence>
<comment type="caution">
    <text evidence="2">The sequence shown here is derived from an EMBL/GenBank/DDBJ whole genome shotgun (WGS) entry which is preliminary data.</text>
</comment>
<dbReference type="EMBL" id="JAUEDM010000001">
    <property type="protein sequence ID" value="KAK3329618.1"/>
    <property type="molecule type" value="Genomic_DNA"/>
</dbReference>
<name>A0AAE0IR05_9PEZI</name>